<gene>
    <name evidence="9" type="ORF">INT45_011079</name>
</gene>
<comment type="subcellular location">
    <subcellularLocation>
        <location evidence="2">Cytoplasm</location>
    </subcellularLocation>
    <subcellularLocation>
        <location evidence="1">Nucleus</location>
    </subcellularLocation>
</comment>
<feature type="domain" description="RRM" evidence="8">
    <location>
        <begin position="38"/>
        <end position="116"/>
    </location>
</feature>
<evidence type="ECO:0000256" key="2">
    <source>
        <dbReference type="ARBA" id="ARBA00004496"/>
    </source>
</evidence>
<dbReference type="Gene3D" id="3.30.70.330">
    <property type="match status" value="1"/>
</dbReference>
<keyword evidence="3" id="KW-0963">Cytoplasm</keyword>
<dbReference type="SMART" id="SM00360">
    <property type="entry name" value="RRM"/>
    <property type="match status" value="1"/>
</dbReference>
<evidence type="ECO:0000256" key="6">
    <source>
        <dbReference type="PROSITE-ProRule" id="PRU00176"/>
    </source>
</evidence>
<dbReference type="PANTHER" id="PTHR45894">
    <property type="entry name" value="RNA-BINDING PROTEIN 8A"/>
    <property type="match status" value="1"/>
</dbReference>
<comment type="caution">
    <text evidence="9">The sequence shown here is derived from an EMBL/GenBank/DDBJ whole genome shotgun (WGS) entry which is preliminary data.</text>
</comment>
<reference evidence="9 10" key="1">
    <citation type="submission" date="2020-12" db="EMBL/GenBank/DDBJ databases">
        <title>Metabolic potential, ecology and presence of endohyphal bacteria is reflected in genomic diversity of Mucoromycotina.</title>
        <authorList>
            <person name="Muszewska A."/>
            <person name="Okrasinska A."/>
            <person name="Steczkiewicz K."/>
            <person name="Drgas O."/>
            <person name="Orlowska M."/>
            <person name="Perlinska-Lenart U."/>
            <person name="Aleksandrzak-Piekarczyk T."/>
            <person name="Szatraj K."/>
            <person name="Zielenkiewicz U."/>
            <person name="Pilsyk S."/>
            <person name="Malc E."/>
            <person name="Mieczkowski P."/>
            <person name="Kruszewska J.S."/>
            <person name="Biernat P."/>
            <person name="Pawlowska J."/>
        </authorList>
    </citation>
    <scope>NUCLEOTIDE SEQUENCE [LARGE SCALE GENOMIC DNA]</scope>
    <source>
        <strain evidence="9 10">CBS 142.35</strain>
    </source>
</reference>
<accession>A0A8H7SFE2</accession>
<dbReference type="InterPro" id="IPR000504">
    <property type="entry name" value="RRM_dom"/>
</dbReference>
<dbReference type="GO" id="GO:0005737">
    <property type="term" value="C:cytoplasm"/>
    <property type="evidence" value="ECO:0007669"/>
    <property type="project" value="UniProtKB-SubCell"/>
</dbReference>
<evidence type="ECO:0000256" key="3">
    <source>
        <dbReference type="ARBA" id="ARBA00022490"/>
    </source>
</evidence>
<evidence type="ECO:0000256" key="1">
    <source>
        <dbReference type="ARBA" id="ARBA00004123"/>
    </source>
</evidence>
<dbReference type="InterPro" id="IPR012677">
    <property type="entry name" value="Nucleotide-bd_a/b_plait_sf"/>
</dbReference>
<protein>
    <recommendedName>
        <fullName evidence="8">RRM domain-containing protein</fullName>
    </recommendedName>
</protein>
<dbReference type="GO" id="GO:0005634">
    <property type="term" value="C:nucleus"/>
    <property type="evidence" value="ECO:0007669"/>
    <property type="project" value="UniProtKB-SubCell"/>
</dbReference>
<evidence type="ECO:0000256" key="5">
    <source>
        <dbReference type="ARBA" id="ARBA00023242"/>
    </source>
</evidence>
<dbReference type="PROSITE" id="PS50102">
    <property type="entry name" value="RRM"/>
    <property type="match status" value="1"/>
</dbReference>
<feature type="non-terminal residue" evidence="9">
    <location>
        <position position="1"/>
    </location>
</feature>
<feature type="region of interest" description="Disordered" evidence="7">
    <location>
        <begin position="1"/>
        <end position="29"/>
    </location>
</feature>
<keyword evidence="4 6" id="KW-0694">RNA-binding</keyword>
<evidence type="ECO:0000256" key="4">
    <source>
        <dbReference type="ARBA" id="ARBA00022884"/>
    </source>
</evidence>
<evidence type="ECO:0000313" key="9">
    <source>
        <dbReference type="EMBL" id="KAG2228287.1"/>
    </source>
</evidence>
<keyword evidence="10" id="KW-1185">Reference proteome</keyword>
<dbReference type="CDD" id="cd12324">
    <property type="entry name" value="RRM_RBM8"/>
    <property type="match status" value="1"/>
</dbReference>
<dbReference type="OrthoDB" id="15688at2759"/>
<dbReference type="Proteomes" id="UP000646827">
    <property type="component" value="Unassembled WGS sequence"/>
</dbReference>
<evidence type="ECO:0000313" key="10">
    <source>
        <dbReference type="Proteomes" id="UP000646827"/>
    </source>
</evidence>
<dbReference type="GO" id="GO:0006396">
    <property type="term" value="P:RNA processing"/>
    <property type="evidence" value="ECO:0007669"/>
    <property type="project" value="InterPro"/>
</dbReference>
<evidence type="ECO:0000256" key="7">
    <source>
        <dbReference type="SAM" id="MobiDB-lite"/>
    </source>
</evidence>
<dbReference type="InterPro" id="IPR008111">
    <property type="entry name" value="RNA-bd_8"/>
</dbReference>
<dbReference type="GO" id="GO:0003729">
    <property type="term" value="F:mRNA binding"/>
    <property type="evidence" value="ECO:0007669"/>
    <property type="project" value="InterPro"/>
</dbReference>
<dbReference type="SUPFAM" id="SSF54928">
    <property type="entry name" value="RNA-binding domain, RBD"/>
    <property type="match status" value="1"/>
</dbReference>
<keyword evidence="5" id="KW-0539">Nucleus</keyword>
<dbReference type="Pfam" id="PF00076">
    <property type="entry name" value="RRM_1"/>
    <property type="match status" value="1"/>
</dbReference>
<dbReference type="InterPro" id="IPR035979">
    <property type="entry name" value="RBD_domain_sf"/>
</dbReference>
<sequence>PVKTKGRGFASNDDSRASRNSRGDSTNGALPERSIEGWIIIVRGVHQEADEESLAERFAEYGTIKNLHLNLDRRTGFVKGYALIEYETLKEAQAAIDDANGSTFYDQILQVDFAFIKADEDTRGSRRTGDRRGRDRSLSPSR</sequence>
<organism evidence="9 10">
    <name type="scientific">Circinella minor</name>
    <dbReference type="NCBI Taxonomy" id="1195481"/>
    <lineage>
        <taxon>Eukaryota</taxon>
        <taxon>Fungi</taxon>
        <taxon>Fungi incertae sedis</taxon>
        <taxon>Mucoromycota</taxon>
        <taxon>Mucoromycotina</taxon>
        <taxon>Mucoromycetes</taxon>
        <taxon>Mucorales</taxon>
        <taxon>Lichtheimiaceae</taxon>
        <taxon>Circinella</taxon>
    </lineage>
</organism>
<proteinExistence type="predicted"/>
<dbReference type="EMBL" id="JAEPRB010000001">
    <property type="protein sequence ID" value="KAG2228287.1"/>
    <property type="molecule type" value="Genomic_DNA"/>
</dbReference>
<name>A0A8H7SFE2_9FUNG</name>
<dbReference type="AlphaFoldDB" id="A0A8H7SFE2"/>
<dbReference type="InterPro" id="IPR033744">
    <property type="entry name" value="RRM_RBM8"/>
</dbReference>
<feature type="region of interest" description="Disordered" evidence="7">
    <location>
        <begin position="121"/>
        <end position="142"/>
    </location>
</feature>
<evidence type="ECO:0000259" key="8">
    <source>
        <dbReference type="PROSITE" id="PS50102"/>
    </source>
</evidence>
<dbReference type="PRINTS" id="PR01738">
    <property type="entry name" value="RNABINDINGM8"/>
</dbReference>